<dbReference type="InterPro" id="IPR010982">
    <property type="entry name" value="Lambda_DNA-bd_dom_sf"/>
</dbReference>
<evidence type="ECO:0000313" key="4">
    <source>
        <dbReference type="EMBL" id="SUX17577.1"/>
    </source>
</evidence>
<feature type="domain" description="HTH cro/C1-type" evidence="3">
    <location>
        <begin position="7"/>
        <end position="61"/>
    </location>
</feature>
<evidence type="ECO:0000256" key="1">
    <source>
        <dbReference type="ARBA" id="ARBA00023125"/>
    </source>
</evidence>
<keyword evidence="5" id="KW-1185">Reference proteome</keyword>
<dbReference type="CDD" id="cd00093">
    <property type="entry name" value="HTH_XRE"/>
    <property type="match status" value="1"/>
</dbReference>
<dbReference type="SUPFAM" id="SSF47413">
    <property type="entry name" value="lambda repressor-like DNA-binding domains"/>
    <property type="match status" value="1"/>
</dbReference>
<dbReference type="RefSeq" id="WP_115610436.1">
    <property type="nucleotide sequence ID" value="NZ_JBHLZC010000001.1"/>
</dbReference>
<keyword evidence="2" id="KW-0175">Coiled coil</keyword>
<dbReference type="AlphaFoldDB" id="A0A381DX13"/>
<evidence type="ECO:0000256" key="2">
    <source>
        <dbReference type="SAM" id="Coils"/>
    </source>
</evidence>
<dbReference type="GO" id="GO:0003700">
    <property type="term" value="F:DNA-binding transcription factor activity"/>
    <property type="evidence" value="ECO:0007669"/>
    <property type="project" value="TreeGrafter"/>
</dbReference>
<gene>
    <name evidence="4" type="ORF">NCTC13294_00081</name>
</gene>
<dbReference type="GO" id="GO:0005829">
    <property type="term" value="C:cytosol"/>
    <property type="evidence" value="ECO:0007669"/>
    <property type="project" value="TreeGrafter"/>
</dbReference>
<keyword evidence="1" id="KW-0238">DNA-binding</keyword>
<dbReference type="PROSITE" id="PS50943">
    <property type="entry name" value="HTH_CROC1"/>
    <property type="match status" value="1"/>
</dbReference>
<dbReference type="InterPro" id="IPR001387">
    <property type="entry name" value="Cro/C1-type_HTH"/>
</dbReference>
<name>A0A381DX13_9GAMM</name>
<dbReference type="PANTHER" id="PTHR46797:SF1">
    <property type="entry name" value="METHYLPHOSPHONATE SYNTHASE"/>
    <property type="match status" value="1"/>
</dbReference>
<feature type="coiled-coil region" evidence="2">
    <location>
        <begin position="88"/>
        <end position="136"/>
    </location>
</feature>
<protein>
    <submittedName>
        <fullName evidence="4">Anaerobic benzoate catabolism transcriptional regulator</fullName>
    </submittedName>
</protein>
<dbReference type="EMBL" id="UFUW01000001">
    <property type="protein sequence ID" value="SUX17577.1"/>
    <property type="molecule type" value="Genomic_DNA"/>
</dbReference>
<dbReference type="Proteomes" id="UP000254572">
    <property type="component" value="Unassembled WGS sequence"/>
</dbReference>
<dbReference type="Pfam" id="PF01381">
    <property type="entry name" value="HTH_3"/>
    <property type="match status" value="1"/>
</dbReference>
<dbReference type="OrthoDB" id="5678656at2"/>
<accession>A0A381DX13</accession>
<dbReference type="InterPro" id="IPR050807">
    <property type="entry name" value="TransReg_Diox_bact_type"/>
</dbReference>
<dbReference type="SMART" id="SM00530">
    <property type="entry name" value="HTH_XRE"/>
    <property type="match status" value="1"/>
</dbReference>
<organism evidence="4 5">
    <name type="scientific">Cardiobacterium valvarum</name>
    <dbReference type="NCBI Taxonomy" id="194702"/>
    <lineage>
        <taxon>Bacteria</taxon>
        <taxon>Pseudomonadati</taxon>
        <taxon>Pseudomonadota</taxon>
        <taxon>Gammaproteobacteria</taxon>
        <taxon>Cardiobacteriales</taxon>
        <taxon>Cardiobacteriaceae</taxon>
        <taxon>Cardiobacterium</taxon>
    </lineage>
</organism>
<dbReference type="Gene3D" id="1.10.260.40">
    <property type="entry name" value="lambda repressor-like DNA-binding domains"/>
    <property type="match status" value="1"/>
</dbReference>
<sequence>MKVHDKIRTMRELRHWSQEEMAARLSMSTNGYAKLERGETRLNIPKLEQIAGVLDVGLNDLMAISERSVICLFNENGPHSNNYYANSSQELTTEINRLQQQLQHQEALGAQKDALIAQQAREIETLRTLVAVLQKNGSA</sequence>
<reference evidence="4 5" key="1">
    <citation type="submission" date="2018-06" db="EMBL/GenBank/DDBJ databases">
        <authorList>
            <consortium name="Pathogen Informatics"/>
            <person name="Doyle S."/>
        </authorList>
    </citation>
    <scope>NUCLEOTIDE SEQUENCE [LARGE SCALE GENOMIC DNA]</scope>
    <source>
        <strain evidence="4 5">NCTC13294</strain>
    </source>
</reference>
<dbReference type="GO" id="GO:0003677">
    <property type="term" value="F:DNA binding"/>
    <property type="evidence" value="ECO:0007669"/>
    <property type="project" value="UniProtKB-KW"/>
</dbReference>
<dbReference type="PANTHER" id="PTHR46797">
    <property type="entry name" value="HTH-TYPE TRANSCRIPTIONAL REGULATOR"/>
    <property type="match status" value="1"/>
</dbReference>
<evidence type="ECO:0000259" key="3">
    <source>
        <dbReference type="PROSITE" id="PS50943"/>
    </source>
</evidence>
<evidence type="ECO:0000313" key="5">
    <source>
        <dbReference type="Proteomes" id="UP000254572"/>
    </source>
</evidence>
<proteinExistence type="predicted"/>